<gene>
    <name evidence="8" type="ORF">EDC44_11745</name>
</gene>
<feature type="transmembrane region" description="Helical" evidence="6">
    <location>
        <begin position="102"/>
        <end position="125"/>
    </location>
</feature>
<keyword evidence="7" id="KW-0732">Signal</keyword>
<evidence type="ECO:0000256" key="3">
    <source>
        <dbReference type="ARBA" id="ARBA00022692"/>
    </source>
</evidence>
<evidence type="ECO:0000313" key="8">
    <source>
        <dbReference type="EMBL" id="TCP93543.1"/>
    </source>
</evidence>
<comment type="subcellular location">
    <subcellularLocation>
        <location evidence="1">Membrane</location>
        <topology evidence="1">Multi-pass membrane protein</topology>
    </subcellularLocation>
</comment>
<evidence type="ECO:0000256" key="5">
    <source>
        <dbReference type="ARBA" id="ARBA00023136"/>
    </source>
</evidence>
<keyword evidence="4 6" id="KW-1133">Transmembrane helix</keyword>
<evidence type="ECO:0000256" key="1">
    <source>
        <dbReference type="ARBA" id="ARBA00004141"/>
    </source>
</evidence>
<dbReference type="AlphaFoldDB" id="A0A4V2T1G4"/>
<keyword evidence="5 6" id="KW-0472">Membrane</keyword>
<dbReference type="RefSeq" id="WP_131977503.1">
    <property type="nucleotide sequence ID" value="NZ_SLYB01000017.1"/>
</dbReference>
<reference evidence="8 9" key="1">
    <citation type="submission" date="2019-03" db="EMBL/GenBank/DDBJ databases">
        <title>Genomic Encyclopedia of Type Strains, Phase IV (KMG-IV): sequencing the most valuable type-strain genomes for metagenomic binning, comparative biology and taxonomic classification.</title>
        <authorList>
            <person name="Goeker M."/>
        </authorList>
    </citation>
    <scope>NUCLEOTIDE SEQUENCE [LARGE SCALE GENOMIC DNA]</scope>
    <source>
        <strain evidence="8 9">DSM 28404</strain>
    </source>
</reference>
<evidence type="ECO:0000256" key="6">
    <source>
        <dbReference type="SAM" id="Phobius"/>
    </source>
</evidence>
<dbReference type="InterPro" id="IPR006696">
    <property type="entry name" value="DUF423"/>
</dbReference>
<keyword evidence="3 6" id="KW-0812">Transmembrane</keyword>
<proteinExistence type="inferred from homology"/>
<protein>
    <submittedName>
        <fullName evidence="8">Uncharacterized membrane protein YgdD (TMEM256/DUF423 family)</fullName>
    </submittedName>
</protein>
<keyword evidence="9" id="KW-1185">Reference proteome</keyword>
<evidence type="ECO:0000256" key="2">
    <source>
        <dbReference type="ARBA" id="ARBA00009694"/>
    </source>
</evidence>
<feature type="transmembrane region" description="Helical" evidence="6">
    <location>
        <begin position="42"/>
        <end position="60"/>
    </location>
</feature>
<evidence type="ECO:0000256" key="4">
    <source>
        <dbReference type="ARBA" id="ARBA00022989"/>
    </source>
</evidence>
<dbReference type="PANTHER" id="PTHR43461">
    <property type="entry name" value="TRANSMEMBRANE PROTEIN 256"/>
    <property type="match status" value="1"/>
</dbReference>
<feature type="transmembrane region" description="Helical" evidence="6">
    <location>
        <begin position="72"/>
        <end position="96"/>
    </location>
</feature>
<evidence type="ECO:0000313" key="9">
    <source>
        <dbReference type="Proteomes" id="UP000295763"/>
    </source>
</evidence>
<dbReference type="PANTHER" id="PTHR43461:SF1">
    <property type="entry name" value="TRANSMEMBRANE PROTEIN 256"/>
    <property type="match status" value="1"/>
</dbReference>
<sequence>MGNRLLILSAVSGFICVAFGAFAAHGLELTLQQADWIDKGWRYQSFHTVALLALGFYVSATAQNAPACRKSAVNIIGIFWALGIVLFSFTLYFMALSGNKNVVMLVPMGGIAFLIGWLTLLFIAIRNSFTQK</sequence>
<accession>A0A4V2T1G4</accession>
<name>A0A4V2T1G4_9PAST</name>
<comment type="caution">
    <text evidence="8">The sequence shown here is derived from an EMBL/GenBank/DDBJ whole genome shotgun (WGS) entry which is preliminary data.</text>
</comment>
<dbReference type="OrthoDB" id="9802121at2"/>
<organism evidence="8 9">
    <name type="scientific">Cricetibacter osteomyelitidis</name>
    <dbReference type="NCBI Taxonomy" id="1521931"/>
    <lineage>
        <taxon>Bacteria</taxon>
        <taxon>Pseudomonadati</taxon>
        <taxon>Pseudomonadota</taxon>
        <taxon>Gammaproteobacteria</taxon>
        <taxon>Pasteurellales</taxon>
        <taxon>Pasteurellaceae</taxon>
        <taxon>Cricetibacter</taxon>
    </lineage>
</organism>
<dbReference type="EMBL" id="SLYB01000017">
    <property type="protein sequence ID" value="TCP93543.1"/>
    <property type="molecule type" value="Genomic_DNA"/>
</dbReference>
<dbReference type="Proteomes" id="UP000295763">
    <property type="component" value="Unassembled WGS sequence"/>
</dbReference>
<feature type="chain" id="PRO_5020700600" evidence="7">
    <location>
        <begin position="24"/>
        <end position="132"/>
    </location>
</feature>
<feature type="signal peptide" evidence="7">
    <location>
        <begin position="1"/>
        <end position="23"/>
    </location>
</feature>
<dbReference type="GO" id="GO:0005886">
    <property type="term" value="C:plasma membrane"/>
    <property type="evidence" value="ECO:0007669"/>
    <property type="project" value="TreeGrafter"/>
</dbReference>
<evidence type="ECO:0000256" key="7">
    <source>
        <dbReference type="SAM" id="SignalP"/>
    </source>
</evidence>
<comment type="similarity">
    <text evidence="2">Belongs to the UPF0382 family.</text>
</comment>
<dbReference type="Pfam" id="PF04241">
    <property type="entry name" value="DUF423"/>
    <property type="match status" value="1"/>
</dbReference>